<evidence type="ECO:0000256" key="14">
    <source>
        <dbReference type="SAM" id="Phobius"/>
    </source>
</evidence>
<keyword evidence="10" id="KW-0067">ATP-binding</keyword>
<evidence type="ECO:0000313" key="18">
    <source>
        <dbReference type="Proteomes" id="UP000463051"/>
    </source>
</evidence>
<dbReference type="GO" id="GO:0000155">
    <property type="term" value="F:phosphorelay sensor kinase activity"/>
    <property type="evidence" value="ECO:0007669"/>
    <property type="project" value="InterPro"/>
</dbReference>
<sequence length="595" mass="68566">MFIWGRRSKSIFVKFSASFILVGLIPLFALSFFSVQTFSGYVERYTTSNLQQMVLYMGYNLNSAFNQYNEVSKLMYTGRYEGFIESYTQNQTYNVNELEQINSIPIESFLKTVLYSDPYITSVYFQRALDDKIYYQDKENRGITYDALPYKDWLTVMAPNPSQVGIFPTHPENYYAGSKRSVFTVGRSLIDISGRVTKEPKIVGTLFLDVDTAMFNQFFRELNLGVKDELFLLDGEGNIYFTNEDSVKSTEGYRTKEDKEMIVLKEAIPFLKGNVIARIHRDNLFEQLLSARLTVFIAIILCSIVLIVMGTWFSRRLAAPIRNLIKQMAVVESGNLDTQMVVESNDEMGRLSHGFNRMVERLQVYIDEAYVAQIKQKQTELNALKSQIRPHYLYNTLEVIRMNAVDKDMDEVADMILALSNQLKYVIDYGEDRVSIRGELEHLRDYFYIISVRFENKYELRCDISPEVDVEWYILKLSLQPIVENAIQHGLRQQGKGTVGLTLEKQDNKLLVTIYDDGIGMSKEKVQQLTEALEDHTTPGKNVGLKNVHERMRSLYGEEYGLSISSREHIGTSILLSFPIVDNPNFISTTTRMED</sequence>
<dbReference type="InterPro" id="IPR003594">
    <property type="entry name" value="HATPase_dom"/>
</dbReference>
<evidence type="ECO:0000256" key="3">
    <source>
        <dbReference type="ARBA" id="ARBA00012438"/>
    </source>
</evidence>
<dbReference type="SUPFAM" id="SSF55874">
    <property type="entry name" value="ATPase domain of HSP90 chaperone/DNA topoisomerase II/histidine kinase"/>
    <property type="match status" value="1"/>
</dbReference>
<keyword evidence="18" id="KW-1185">Reference proteome</keyword>
<reference evidence="17 18" key="1">
    <citation type="submission" date="2019-11" db="EMBL/GenBank/DDBJ databases">
        <title>Paenibacillus monticola sp. nov., a novel PGPR strain isolated from mountain sample in China.</title>
        <authorList>
            <person name="Zhao Q."/>
            <person name="Li H.-P."/>
            <person name="Zhang J.-L."/>
        </authorList>
    </citation>
    <scope>NUCLEOTIDE SEQUENCE [LARGE SCALE GENOMIC DNA]</scope>
    <source>
        <strain evidence="17 18">LC-T2</strain>
    </source>
</reference>
<dbReference type="EMBL" id="WJXB01000006">
    <property type="protein sequence ID" value="MRN54745.1"/>
    <property type="molecule type" value="Genomic_DNA"/>
</dbReference>
<dbReference type="InterPro" id="IPR050640">
    <property type="entry name" value="Bact_2-comp_sensor_kinase"/>
</dbReference>
<evidence type="ECO:0000256" key="10">
    <source>
        <dbReference type="ARBA" id="ARBA00022840"/>
    </source>
</evidence>
<keyword evidence="5" id="KW-0597">Phosphoprotein</keyword>
<comment type="caution">
    <text evidence="17">The sequence shown here is derived from an EMBL/GenBank/DDBJ whole genome shotgun (WGS) entry which is preliminary data.</text>
</comment>
<keyword evidence="11 14" id="KW-1133">Transmembrane helix</keyword>
<dbReference type="PANTHER" id="PTHR34220:SF11">
    <property type="entry name" value="SENSOR PROTEIN KINASE HPTS"/>
    <property type="match status" value="1"/>
</dbReference>
<evidence type="ECO:0000256" key="1">
    <source>
        <dbReference type="ARBA" id="ARBA00000085"/>
    </source>
</evidence>
<keyword evidence="9" id="KW-0418">Kinase</keyword>
<keyword evidence="12" id="KW-0902">Two-component regulatory system</keyword>
<dbReference type="SMART" id="SM00304">
    <property type="entry name" value="HAMP"/>
    <property type="match status" value="1"/>
</dbReference>
<dbReference type="InterPro" id="IPR010559">
    <property type="entry name" value="Sig_transdc_His_kin_internal"/>
</dbReference>
<keyword evidence="6" id="KW-0808">Transferase</keyword>
<keyword evidence="8" id="KW-0547">Nucleotide-binding</keyword>
<organism evidence="17 18">
    <name type="scientific">Paenibacillus monticola</name>
    <dbReference type="NCBI Taxonomy" id="2666075"/>
    <lineage>
        <taxon>Bacteria</taxon>
        <taxon>Bacillati</taxon>
        <taxon>Bacillota</taxon>
        <taxon>Bacilli</taxon>
        <taxon>Bacillales</taxon>
        <taxon>Paenibacillaceae</taxon>
        <taxon>Paenibacillus</taxon>
    </lineage>
</organism>
<evidence type="ECO:0000256" key="11">
    <source>
        <dbReference type="ARBA" id="ARBA00022989"/>
    </source>
</evidence>
<dbReference type="EC" id="2.7.13.3" evidence="3"/>
<keyword evidence="7 14" id="KW-0812">Transmembrane</keyword>
<accession>A0A7X2L2Z4</accession>
<evidence type="ECO:0000256" key="7">
    <source>
        <dbReference type="ARBA" id="ARBA00022692"/>
    </source>
</evidence>
<dbReference type="InterPro" id="IPR003660">
    <property type="entry name" value="HAMP_dom"/>
</dbReference>
<feature type="domain" description="HAMP" evidence="16">
    <location>
        <begin position="315"/>
        <end position="367"/>
    </location>
</feature>
<dbReference type="PANTHER" id="PTHR34220">
    <property type="entry name" value="SENSOR HISTIDINE KINASE YPDA"/>
    <property type="match status" value="1"/>
</dbReference>
<evidence type="ECO:0000256" key="5">
    <source>
        <dbReference type="ARBA" id="ARBA00022553"/>
    </source>
</evidence>
<feature type="domain" description="Histidine kinase" evidence="15">
    <location>
        <begin position="388"/>
        <end position="582"/>
    </location>
</feature>
<evidence type="ECO:0000259" key="15">
    <source>
        <dbReference type="PROSITE" id="PS50109"/>
    </source>
</evidence>
<comment type="subcellular location">
    <subcellularLocation>
        <location evidence="2">Cell membrane</location>
        <topology evidence="2">Multi-pass membrane protein</topology>
    </subcellularLocation>
</comment>
<evidence type="ECO:0000256" key="2">
    <source>
        <dbReference type="ARBA" id="ARBA00004651"/>
    </source>
</evidence>
<feature type="transmembrane region" description="Helical" evidence="14">
    <location>
        <begin position="12"/>
        <end position="33"/>
    </location>
</feature>
<keyword evidence="13 14" id="KW-0472">Membrane</keyword>
<evidence type="ECO:0000256" key="4">
    <source>
        <dbReference type="ARBA" id="ARBA00022475"/>
    </source>
</evidence>
<comment type="catalytic activity">
    <reaction evidence="1">
        <text>ATP + protein L-histidine = ADP + protein N-phospho-L-histidine.</text>
        <dbReference type="EC" id="2.7.13.3"/>
    </reaction>
</comment>
<dbReference type="Pfam" id="PF02518">
    <property type="entry name" value="HATPase_c"/>
    <property type="match status" value="1"/>
</dbReference>
<dbReference type="CDD" id="cd06225">
    <property type="entry name" value="HAMP"/>
    <property type="match status" value="1"/>
</dbReference>
<dbReference type="GO" id="GO:0005524">
    <property type="term" value="F:ATP binding"/>
    <property type="evidence" value="ECO:0007669"/>
    <property type="project" value="UniProtKB-KW"/>
</dbReference>
<dbReference type="Gene3D" id="6.10.340.10">
    <property type="match status" value="1"/>
</dbReference>
<dbReference type="Pfam" id="PF00672">
    <property type="entry name" value="HAMP"/>
    <property type="match status" value="1"/>
</dbReference>
<evidence type="ECO:0000256" key="6">
    <source>
        <dbReference type="ARBA" id="ARBA00022679"/>
    </source>
</evidence>
<dbReference type="PROSITE" id="PS50109">
    <property type="entry name" value="HIS_KIN"/>
    <property type="match status" value="1"/>
</dbReference>
<dbReference type="PROSITE" id="PS50885">
    <property type="entry name" value="HAMP"/>
    <property type="match status" value="1"/>
</dbReference>
<evidence type="ECO:0000256" key="13">
    <source>
        <dbReference type="ARBA" id="ARBA00023136"/>
    </source>
</evidence>
<dbReference type="InterPro" id="IPR036890">
    <property type="entry name" value="HATPase_C_sf"/>
</dbReference>
<evidence type="ECO:0000256" key="8">
    <source>
        <dbReference type="ARBA" id="ARBA00022741"/>
    </source>
</evidence>
<dbReference type="SMART" id="SM00387">
    <property type="entry name" value="HATPase_c"/>
    <property type="match status" value="1"/>
</dbReference>
<name>A0A7X2L2Z4_9BACL</name>
<dbReference type="InterPro" id="IPR005467">
    <property type="entry name" value="His_kinase_dom"/>
</dbReference>
<dbReference type="Gene3D" id="3.30.565.10">
    <property type="entry name" value="Histidine kinase-like ATPase, C-terminal domain"/>
    <property type="match status" value="1"/>
</dbReference>
<dbReference type="Proteomes" id="UP000463051">
    <property type="component" value="Unassembled WGS sequence"/>
</dbReference>
<gene>
    <name evidence="17" type="ORF">GJB61_17325</name>
</gene>
<dbReference type="AlphaFoldDB" id="A0A7X2L2Z4"/>
<evidence type="ECO:0000259" key="16">
    <source>
        <dbReference type="PROSITE" id="PS50885"/>
    </source>
</evidence>
<protein>
    <recommendedName>
        <fullName evidence="3">histidine kinase</fullName>
        <ecNumber evidence="3">2.7.13.3</ecNumber>
    </recommendedName>
</protein>
<proteinExistence type="predicted"/>
<dbReference type="SUPFAM" id="SSF158472">
    <property type="entry name" value="HAMP domain-like"/>
    <property type="match status" value="1"/>
</dbReference>
<dbReference type="Pfam" id="PF06580">
    <property type="entry name" value="His_kinase"/>
    <property type="match status" value="1"/>
</dbReference>
<evidence type="ECO:0000313" key="17">
    <source>
        <dbReference type="EMBL" id="MRN54745.1"/>
    </source>
</evidence>
<evidence type="ECO:0000256" key="12">
    <source>
        <dbReference type="ARBA" id="ARBA00023012"/>
    </source>
</evidence>
<dbReference type="GO" id="GO:0005886">
    <property type="term" value="C:plasma membrane"/>
    <property type="evidence" value="ECO:0007669"/>
    <property type="project" value="UniProtKB-SubCell"/>
</dbReference>
<keyword evidence="4" id="KW-1003">Cell membrane</keyword>
<feature type="transmembrane region" description="Helical" evidence="14">
    <location>
        <begin position="293"/>
        <end position="313"/>
    </location>
</feature>
<evidence type="ECO:0000256" key="9">
    <source>
        <dbReference type="ARBA" id="ARBA00022777"/>
    </source>
</evidence>